<dbReference type="RefSeq" id="WP_250206625.1">
    <property type="nucleotide sequence ID" value="NZ_CP110126.1"/>
</dbReference>
<dbReference type="Proteomes" id="UP001284033">
    <property type="component" value="Unassembled WGS sequence"/>
</dbReference>
<sequence>MKQYQDVKLSGKYTDLSFWAGLIFMPPIFALFFYILMGGEHGTLKTIIFGLIFGAITILFLWLWVIMCKATIKNNQLHLKKYFRPTKKFMNSQK</sequence>
<evidence type="ECO:0000313" key="2">
    <source>
        <dbReference type="EMBL" id="MDY3513619.1"/>
    </source>
</evidence>
<gene>
    <name evidence="2" type="ORF">PG303_10395</name>
</gene>
<keyword evidence="1" id="KW-1133">Transmembrane helix</keyword>
<organism evidence="2 3">
    <name type="scientific">Riemerella anatipestifer</name>
    <name type="common">Moraxella anatipestifer</name>
    <dbReference type="NCBI Taxonomy" id="34085"/>
    <lineage>
        <taxon>Bacteria</taxon>
        <taxon>Pseudomonadati</taxon>
        <taxon>Bacteroidota</taxon>
        <taxon>Flavobacteriia</taxon>
        <taxon>Flavobacteriales</taxon>
        <taxon>Weeksellaceae</taxon>
        <taxon>Riemerella</taxon>
    </lineage>
</organism>
<evidence type="ECO:0000313" key="3">
    <source>
        <dbReference type="Proteomes" id="UP001284033"/>
    </source>
</evidence>
<comment type="caution">
    <text evidence="2">The sequence shown here is derived from an EMBL/GenBank/DDBJ whole genome shotgun (WGS) entry which is preliminary data.</text>
</comment>
<dbReference type="EMBL" id="JAQZHK010000012">
    <property type="protein sequence ID" value="MDY3513619.1"/>
    <property type="molecule type" value="Genomic_DNA"/>
</dbReference>
<keyword evidence="1" id="KW-0812">Transmembrane</keyword>
<accession>A0AAP6HGA4</accession>
<evidence type="ECO:0000256" key="1">
    <source>
        <dbReference type="SAM" id="Phobius"/>
    </source>
</evidence>
<dbReference type="AlphaFoldDB" id="A0AAP6HGA4"/>
<feature type="transmembrane region" description="Helical" evidence="1">
    <location>
        <begin position="48"/>
        <end position="67"/>
    </location>
</feature>
<proteinExistence type="predicted"/>
<protein>
    <submittedName>
        <fullName evidence="2">Uncharacterized protein</fullName>
    </submittedName>
</protein>
<reference evidence="2" key="1">
    <citation type="submission" date="2023-01" db="EMBL/GenBank/DDBJ databases">
        <title>Genome-based studies on antimicrobial resistance profiles of Riemerella anatipestifer in China, 1994 to 2021.</title>
        <authorList>
            <person name="Yang Z."/>
            <person name="Zhu D."/>
        </authorList>
    </citation>
    <scope>NUCLEOTIDE SEQUENCE</scope>
    <source>
        <strain evidence="2">RCAD1218</strain>
    </source>
</reference>
<feature type="transmembrane region" description="Helical" evidence="1">
    <location>
        <begin position="16"/>
        <end position="36"/>
    </location>
</feature>
<name>A0AAP6HGA4_RIEAN</name>
<keyword evidence="1" id="KW-0472">Membrane</keyword>